<dbReference type="NCBIfam" id="TIGR00222">
    <property type="entry name" value="panB"/>
    <property type="match status" value="1"/>
</dbReference>
<reference evidence="13" key="1">
    <citation type="submission" date="2015-11" db="EMBL/GenBank/DDBJ databases">
        <authorList>
            <person name="Holder M.E."/>
            <person name="Ajami N.J."/>
            <person name="Petrosino J.F."/>
        </authorList>
    </citation>
    <scope>NUCLEOTIDE SEQUENCE [LARGE SCALE GENOMIC DNA]</scope>
    <source>
        <strain evidence="13">F0113</strain>
    </source>
</reference>
<evidence type="ECO:0000256" key="9">
    <source>
        <dbReference type="PIRSR" id="PIRSR000388-1"/>
    </source>
</evidence>
<dbReference type="STRING" id="76123.AS203_06715"/>
<comment type="subunit">
    <text evidence="2 8">Homodecamer; pentamer of dimers.</text>
</comment>
<sequence>MSGYLTINSKKITTRSFFEMKQRGEKIAMLTAYDFTMASLIDNSGIDCILVGDSASNVMAGNENTLPITVDEMIYHARSVKRAVKRALVICDMPFGSYQISREEALRNAVRIMKETGVDAVKVEGGADILDTVKALIAAGIPVCGHLGLTPQSIHKFGGYGVRAKDKAEADRLLADAQALDVAGCFAIVLEKVPAELAAKVTEAVSCATIGIGAGCQTDGQVLVSTDMLGMTNAFRPRFLRLYASLSTIICDAINRYSEDVKQSAFPSEEESY</sequence>
<feature type="binding site" evidence="8 11">
    <location>
        <position position="53"/>
    </location>
    <ligand>
        <name>Mg(2+)</name>
        <dbReference type="ChEBI" id="CHEBI:18420"/>
    </ligand>
</feature>
<dbReference type="CDD" id="cd06557">
    <property type="entry name" value="KPHMT-like"/>
    <property type="match status" value="1"/>
</dbReference>
<dbReference type="GO" id="GO:0008168">
    <property type="term" value="F:methyltransferase activity"/>
    <property type="evidence" value="ECO:0007669"/>
    <property type="project" value="UniProtKB-KW"/>
</dbReference>
<dbReference type="GO" id="GO:0005737">
    <property type="term" value="C:cytoplasm"/>
    <property type="evidence" value="ECO:0007669"/>
    <property type="project" value="UniProtKB-SubCell"/>
</dbReference>
<comment type="pathway">
    <text evidence="8">Cofactor biosynthesis; (R)-pantothenate biosynthesis; (R)-pantoate from 3-methyl-2-oxobutanoate: step 1/2.</text>
</comment>
<dbReference type="PIRSF" id="PIRSF000388">
    <property type="entry name" value="Pantoate_hydroxy_MeTrfase"/>
    <property type="match status" value="1"/>
</dbReference>
<dbReference type="EC" id="2.1.2.11" evidence="8"/>
<gene>
    <name evidence="8" type="primary">panB</name>
    <name evidence="12" type="ORF">AS203_06715</name>
</gene>
<dbReference type="EMBL" id="CP013195">
    <property type="protein sequence ID" value="ALO48807.1"/>
    <property type="molecule type" value="Genomic_DNA"/>
</dbReference>
<feature type="binding site" evidence="8 11">
    <location>
        <position position="124"/>
    </location>
    <ligand>
        <name>Mg(2+)</name>
        <dbReference type="ChEBI" id="CHEBI:18420"/>
    </ligand>
</feature>
<evidence type="ECO:0000256" key="4">
    <source>
        <dbReference type="ARBA" id="ARBA00022655"/>
    </source>
</evidence>
<dbReference type="Gene3D" id="3.20.20.60">
    <property type="entry name" value="Phosphoenolpyruvate-binding domains"/>
    <property type="match status" value="1"/>
</dbReference>
<comment type="catalytic activity">
    <reaction evidence="8">
        <text>(6R)-5,10-methylene-5,6,7,8-tetrahydrofolate + 3-methyl-2-oxobutanoate + H2O = 2-dehydropantoate + (6S)-5,6,7,8-tetrahydrofolate</text>
        <dbReference type="Rhea" id="RHEA:11824"/>
        <dbReference type="ChEBI" id="CHEBI:11561"/>
        <dbReference type="ChEBI" id="CHEBI:11851"/>
        <dbReference type="ChEBI" id="CHEBI:15377"/>
        <dbReference type="ChEBI" id="CHEBI:15636"/>
        <dbReference type="ChEBI" id="CHEBI:57453"/>
        <dbReference type="EC" id="2.1.2.11"/>
    </reaction>
</comment>
<comment type="function">
    <text evidence="8">Catalyzes the reversible reaction in which hydroxymethyl group from 5,10-methylenetetrahydrofolate is transferred onto alpha-ketoisovalerate to form ketopantoate.</text>
</comment>
<comment type="similarity">
    <text evidence="1 8">Belongs to the PanB family.</text>
</comment>
<feature type="binding site" evidence="8 11">
    <location>
        <position position="92"/>
    </location>
    <ligand>
        <name>Mg(2+)</name>
        <dbReference type="ChEBI" id="CHEBI:18420"/>
    </ligand>
</feature>
<dbReference type="Pfam" id="PF02548">
    <property type="entry name" value="Pantoate_transf"/>
    <property type="match status" value="1"/>
</dbReference>
<evidence type="ECO:0000256" key="10">
    <source>
        <dbReference type="PIRSR" id="PIRSR000388-2"/>
    </source>
</evidence>
<name>A0A0S2KKJ1_9BACT</name>
<keyword evidence="5 8" id="KW-0808">Transferase</keyword>
<evidence type="ECO:0000256" key="1">
    <source>
        <dbReference type="ARBA" id="ARBA00008676"/>
    </source>
</evidence>
<evidence type="ECO:0000313" key="12">
    <source>
        <dbReference type="EMBL" id="ALO48807.1"/>
    </source>
</evidence>
<dbReference type="InterPro" id="IPR040442">
    <property type="entry name" value="Pyrv_kinase-like_dom_sf"/>
</dbReference>
<dbReference type="KEGG" id="peo:AS203_06715"/>
<keyword evidence="7 8" id="KW-0460">Magnesium</keyword>
<dbReference type="GO" id="GO:0015940">
    <property type="term" value="P:pantothenate biosynthetic process"/>
    <property type="evidence" value="ECO:0007669"/>
    <property type="project" value="UniProtKB-UniRule"/>
</dbReference>
<evidence type="ECO:0000313" key="13">
    <source>
        <dbReference type="Proteomes" id="UP000056252"/>
    </source>
</evidence>
<dbReference type="NCBIfam" id="NF001452">
    <property type="entry name" value="PRK00311.1"/>
    <property type="match status" value="1"/>
</dbReference>
<dbReference type="GO" id="GO:0000287">
    <property type="term" value="F:magnesium ion binding"/>
    <property type="evidence" value="ECO:0007669"/>
    <property type="project" value="TreeGrafter"/>
</dbReference>
<feature type="binding site" evidence="8 10">
    <location>
        <position position="92"/>
    </location>
    <ligand>
        <name>3-methyl-2-oxobutanoate</name>
        <dbReference type="ChEBI" id="CHEBI:11851"/>
    </ligand>
</feature>
<feature type="binding site" evidence="8 10">
    <location>
        <position position="122"/>
    </location>
    <ligand>
        <name>3-methyl-2-oxobutanoate</name>
        <dbReference type="ChEBI" id="CHEBI:11851"/>
    </ligand>
</feature>
<protein>
    <recommendedName>
        <fullName evidence="8">3-methyl-2-oxobutanoate hydroxymethyltransferase</fullName>
        <ecNumber evidence="8">2.1.2.11</ecNumber>
    </recommendedName>
    <alternativeName>
        <fullName evidence="8">Ketopantoate hydroxymethyltransferase</fullName>
        <shortName evidence="8">KPHMT</shortName>
    </alternativeName>
</protein>
<organism evidence="12 13">
    <name type="scientific">Hoylesella enoeca</name>
    <dbReference type="NCBI Taxonomy" id="76123"/>
    <lineage>
        <taxon>Bacteria</taxon>
        <taxon>Pseudomonadati</taxon>
        <taxon>Bacteroidota</taxon>
        <taxon>Bacteroidia</taxon>
        <taxon>Bacteroidales</taxon>
        <taxon>Prevotellaceae</taxon>
        <taxon>Hoylesella</taxon>
    </lineage>
</organism>
<dbReference type="InterPro" id="IPR015813">
    <property type="entry name" value="Pyrv/PenolPyrv_kinase-like_dom"/>
</dbReference>
<evidence type="ECO:0000256" key="5">
    <source>
        <dbReference type="ARBA" id="ARBA00022679"/>
    </source>
</evidence>
<evidence type="ECO:0000256" key="11">
    <source>
        <dbReference type="PIRSR" id="PIRSR000388-3"/>
    </source>
</evidence>
<dbReference type="OrthoDB" id="9781789at2"/>
<evidence type="ECO:0000256" key="2">
    <source>
        <dbReference type="ARBA" id="ARBA00011424"/>
    </source>
</evidence>
<dbReference type="PANTHER" id="PTHR20881">
    <property type="entry name" value="3-METHYL-2-OXOBUTANOATE HYDROXYMETHYLTRANSFERASE"/>
    <property type="match status" value="1"/>
</dbReference>
<dbReference type="HAMAP" id="MF_00156">
    <property type="entry name" value="PanB"/>
    <property type="match status" value="1"/>
</dbReference>
<comment type="cofactor">
    <cofactor evidence="8 11">
        <name>Mg(2+)</name>
        <dbReference type="ChEBI" id="CHEBI:18420"/>
    </cofactor>
    <text evidence="8 11">Binds 1 Mg(2+) ion per subunit.</text>
</comment>
<keyword evidence="3 8" id="KW-0963">Cytoplasm</keyword>
<dbReference type="PANTHER" id="PTHR20881:SF0">
    <property type="entry name" value="3-METHYL-2-OXOBUTANOATE HYDROXYMETHYLTRANSFERASE"/>
    <property type="match status" value="1"/>
</dbReference>
<dbReference type="RefSeq" id="WP_060544318.1">
    <property type="nucleotide sequence ID" value="NZ_CP013195.1"/>
</dbReference>
<evidence type="ECO:0000256" key="6">
    <source>
        <dbReference type="ARBA" id="ARBA00022723"/>
    </source>
</evidence>
<keyword evidence="6 8" id="KW-0479">Metal-binding</keyword>
<keyword evidence="4 8" id="KW-0566">Pantothenate biosynthesis</keyword>
<evidence type="ECO:0000256" key="7">
    <source>
        <dbReference type="ARBA" id="ARBA00022842"/>
    </source>
</evidence>
<proteinExistence type="inferred from homology"/>
<keyword evidence="12" id="KW-0489">Methyltransferase</keyword>
<dbReference type="FunFam" id="3.20.20.60:FF:000017">
    <property type="entry name" value="3-methyl-2-oxobutanoate hydroxymethyltransferase"/>
    <property type="match status" value="1"/>
</dbReference>
<dbReference type="AlphaFoldDB" id="A0A0S2KKJ1"/>
<dbReference type="eggNOG" id="COG0413">
    <property type="taxonomic scope" value="Bacteria"/>
</dbReference>
<dbReference type="SUPFAM" id="SSF51621">
    <property type="entry name" value="Phosphoenolpyruvate/pyruvate domain"/>
    <property type="match status" value="1"/>
</dbReference>
<feature type="binding site" evidence="8 10">
    <location>
        <begin position="53"/>
        <end position="54"/>
    </location>
    <ligand>
        <name>3-methyl-2-oxobutanoate</name>
        <dbReference type="ChEBI" id="CHEBI:11851"/>
    </ligand>
</feature>
<dbReference type="UniPathway" id="UPA00028">
    <property type="reaction ID" value="UER00003"/>
</dbReference>
<dbReference type="GO" id="GO:0032259">
    <property type="term" value="P:methylation"/>
    <property type="evidence" value="ECO:0007669"/>
    <property type="project" value="UniProtKB-KW"/>
</dbReference>
<dbReference type="GO" id="GO:0003864">
    <property type="term" value="F:3-methyl-2-oxobutanoate hydroxymethyltransferase activity"/>
    <property type="evidence" value="ECO:0007669"/>
    <property type="project" value="UniProtKB-UniRule"/>
</dbReference>
<feature type="active site" description="Proton acceptor" evidence="8 9">
    <location>
        <position position="191"/>
    </location>
</feature>
<accession>A0A0S2KKJ1</accession>
<evidence type="ECO:0000256" key="8">
    <source>
        <dbReference type="HAMAP-Rule" id="MF_00156"/>
    </source>
</evidence>
<dbReference type="Proteomes" id="UP000056252">
    <property type="component" value="Chromosome"/>
</dbReference>
<evidence type="ECO:0000256" key="3">
    <source>
        <dbReference type="ARBA" id="ARBA00022490"/>
    </source>
</evidence>
<dbReference type="InterPro" id="IPR003700">
    <property type="entry name" value="Pantoate_hydroxy_MeTrfase"/>
</dbReference>
<comment type="subcellular location">
    <subcellularLocation>
        <location evidence="8">Cytoplasm</location>
    </subcellularLocation>
</comment>
<keyword evidence="13" id="KW-1185">Reference proteome</keyword>